<proteinExistence type="predicted"/>
<reference evidence="2 3" key="1">
    <citation type="journal article" date="2023" name="Plants (Basel)">
        <title>Bridging the Gap: Combining Genomics and Transcriptomics Approaches to Understand Stylosanthes scabra, an Orphan Legume from the Brazilian Caatinga.</title>
        <authorList>
            <person name="Ferreira-Neto J.R.C."/>
            <person name="da Silva M.D."/>
            <person name="Binneck E."/>
            <person name="de Melo N.F."/>
            <person name="da Silva R.H."/>
            <person name="de Melo A.L.T.M."/>
            <person name="Pandolfi V."/>
            <person name="Bustamante F.O."/>
            <person name="Brasileiro-Vidal A.C."/>
            <person name="Benko-Iseppon A.M."/>
        </authorList>
    </citation>
    <scope>NUCLEOTIDE SEQUENCE [LARGE SCALE GENOMIC DNA]</scope>
    <source>
        <tissue evidence="2">Leaves</tissue>
    </source>
</reference>
<accession>A0ABU6XRI8</accession>
<keyword evidence="3" id="KW-1185">Reference proteome</keyword>
<evidence type="ECO:0000256" key="1">
    <source>
        <dbReference type="SAM" id="MobiDB-lite"/>
    </source>
</evidence>
<dbReference type="Proteomes" id="UP001341840">
    <property type="component" value="Unassembled WGS sequence"/>
</dbReference>
<evidence type="ECO:0000313" key="2">
    <source>
        <dbReference type="EMBL" id="MED6200055.1"/>
    </source>
</evidence>
<organism evidence="2 3">
    <name type="scientific">Stylosanthes scabra</name>
    <dbReference type="NCBI Taxonomy" id="79078"/>
    <lineage>
        <taxon>Eukaryota</taxon>
        <taxon>Viridiplantae</taxon>
        <taxon>Streptophyta</taxon>
        <taxon>Embryophyta</taxon>
        <taxon>Tracheophyta</taxon>
        <taxon>Spermatophyta</taxon>
        <taxon>Magnoliopsida</taxon>
        <taxon>eudicotyledons</taxon>
        <taxon>Gunneridae</taxon>
        <taxon>Pentapetalae</taxon>
        <taxon>rosids</taxon>
        <taxon>fabids</taxon>
        <taxon>Fabales</taxon>
        <taxon>Fabaceae</taxon>
        <taxon>Papilionoideae</taxon>
        <taxon>50 kb inversion clade</taxon>
        <taxon>dalbergioids sensu lato</taxon>
        <taxon>Dalbergieae</taxon>
        <taxon>Pterocarpus clade</taxon>
        <taxon>Stylosanthes</taxon>
    </lineage>
</organism>
<name>A0ABU6XRI8_9FABA</name>
<protein>
    <submittedName>
        <fullName evidence="2">Uncharacterized protein</fullName>
    </submittedName>
</protein>
<evidence type="ECO:0000313" key="3">
    <source>
        <dbReference type="Proteomes" id="UP001341840"/>
    </source>
</evidence>
<gene>
    <name evidence="2" type="ORF">PIB30_081579</name>
</gene>
<dbReference type="EMBL" id="JASCZI010212674">
    <property type="protein sequence ID" value="MED6200055.1"/>
    <property type="molecule type" value="Genomic_DNA"/>
</dbReference>
<sequence>MRRNGKNEGWVAVFGCFKASEVTARSRALIGGPFCLVLGPARSHGLERSGVRLQMQLRPRATRPTVSSHGGTTRTRGSCDGTHRGVRRCDIDREHPEWDFGTARWGRASAHLGQRPPRMDLKAHAAARLLCFRKSPNSYIQA</sequence>
<comment type="caution">
    <text evidence="2">The sequence shown here is derived from an EMBL/GenBank/DDBJ whole genome shotgun (WGS) entry which is preliminary data.</text>
</comment>
<feature type="compositionally biased region" description="Polar residues" evidence="1">
    <location>
        <begin position="64"/>
        <end position="76"/>
    </location>
</feature>
<feature type="region of interest" description="Disordered" evidence="1">
    <location>
        <begin position="58"/>
        <end position="82"/>
    </location>
</feature>